<gene>
    <name evidence="2" type="ORF">MOVS_02420</name>
    <name evidence="3" type="ORF">NCTC11227_00508</name>
</gene>
<reference evidence="2 4" key="1">
    <citation type="submission" date="2015-04" db="EMBL/GenBank/DDBJ databases">
        <authorList>
            <person name="Calcutt M.J."/>
            <person name="Foecking M.F."/>
        </authorList>
    </citation>
    <scope>NUCLEOTIDE SEQUENCE [LARGE SCALE GENOMIC DNA]</scope>
    <source>
        <strain evidence="2 4">199/55</strain>
    </source>
</reference>
<evidence type="ECO:0000313" key="4">
    <source>
        <dbReference type="Proteomes" id="UP000076765"/>
    </source>
</evidence>
<dbReference type="EMBL" id="UGPW01000001">
    <property type="protein sequence ID" value="STY86521.1"/>
    <property type="molecule type" value="Genomic_DNA"/>
</dbReference>
<evidence type="ECO:0000256" key="1">
    <source>
        <dbReference type="SAM" id="Coils"/>
    </source>
</evidence>
<protein>
    <submittedName>
        <fullName evidence="3">Uncharacterized protein</fullName>
    </submittedName>
</protein>
<dbReference type="KEGG" id="moi:MOVS_02420"/>
<dbReference type="Proteomes" id="UP000255102">
    <property type="component" value="Unassembled WGS sequence"/>
</dbReference>
<sequence length="332" mass="36323">MNKIFMTKRGANGKTVVCSEKTRSRGKMKTLVLSVSAALPMMAVTAEANTVINDKNISIVGIATGDKAISVGHDSWATAEGGTASGHGSIVTGVDISREDFAALADKYKEATSKYNEAQAAVNNANNAITANDKAIKDLKAQIADLTRRQRDVADKIARKDRLVAQKIPLEGRLNAANDRLVTATKARNGIIDDQGRNLFLNFTDILNSLDWKPLADKDSTPEAARDKVARQLQAKVEAHYADFADKYSAKDYRNIVDGYLNRQASYQGSAEGITGKYKDFKYKGGRGLTENMFSDVSILKATYDETNKDHEGYIIEERLKASPPPEIDCFF</sequence>
<evidence type="ECO:0000313" key="5">
    <source>
        <dbReference type="Proteomes" id="UP000255102"/>
    </source>
</evidence>
<evidence type="ECO:0000313" key="3">
    <source>
        <dbReference type="EMBL" id="STY86521.1"/>
    </source>
</evidence>
<dbReference type="Proteomes" id="UP000076765">
    <property type="component" value="Chromosome"/>
</dbReference>
<keyword evidence="4" id="KW-1185">Reference proteome</keyword>
<proteinExistence type="predicted"/>
<dbReference type="AlphaFoldDB" id="A0A378PIB4"/>
<dbReference type="Gene3D" id="1.20.5.340">
    <property type="match status" value="1"/>
</dbReference>
<reference evidence="3 5" key="2">
    <citation type="submission" date="2018-06" db="EMBL/GenBank/DDBJ databases">
        <authorList>
            <consortium name="Pathogen Informatics"/>
            <person name="Doyle S."/>
        </authorList>
    </citation>
    <scope>NUCLEOTIDE SEQUENCE [LARGE SCALE GENOMIC DNA]</scope>
    <source>
        <strain evidence="3 5">NCTC11227</strain>
    </source>
</reference>
<name>A0A378PIB4_9GAMM</name>
<feature type="coiled-coil region" evidence="1">
    <location>
        <begin position="101"/>
        <end position="156"/>
    </location>
</feature>
<dbReference type="EMBL" id="CP011158">
    <property type="protein sequence ID" value="ANB91029.1"/>
    <property type="molecule type" value="Genomic_DNA"/>
</dbReference>
<dbReference type="RefSeq" id="WP_063513608.1">
    <property type="nucleotide sequence ID" value="NZ_CP011158.1"/>
</dbReference>
<organism evidence="3 5">
    <name type="scientific">Moraxella ovis</name>
    <dbReference type="NCBI Taxonomy" id="29433"/>
    <lineage>
        <taxon>Bacteria</taxon>
        <taxon>Pseudomonadati</taxon>
        <taxon>Pseudomonadota</taxon>
        <taxon>Gammaproteobacteria</taxon>
        <taxon>Moraxellales</taxon>
        <taxon>Moraxellaceae</taxon>
        <taxon>Moraxella</taxon>
    </lineage>
</organism>
<evidence type="ECO:0000313" key="2">
    <source>
        <dbReference type="EMBL" id="ANB91029.1"/>
    </source>
</evidence>
<keyword evidence="1" id="KW-0175">Coiled coil</keyword>
<accession>A0A378PIB4</accession>